<dbReference type="KEGG" id="vg:54989527"/>
<name>A0A2C9CZZ3_9CAUD</name>
<gene>
    <name evidence="1" type="primary">g020</name>
</gene>
<dbReference type="Proteomes" id="UP000240303">
    <property type="component" value="Segment"/>
</dbReference>
<protein>
    <recommendedName>
        <fullName evidence="3">Phage protein</fullName>
    </recommendedName>
</protein>
<dbReference type="Pfam" id="PF11247">
    <property type="entry name" value="Phage_T7_55"/>
    <property type="match status" value="1"/>
</dbReference>
<evidence type="ECO:0000313" key="1">
    <source>
        <dbReference type="EMBL" id="SOL37516.1"/>
    </source>
</evidence>
<dbReference type="RefSeq" id="YP_009799048.1">
    <property type="nucleotide sequence ID" value="NC_047934.1"/>
</dbReference>
<dbReference type="EMBL" id="LT960606">
    <property type="protein sequence ID" value="SOL37516.1"/>
    <property type="molecule type" value="Genomic_DNA"/>
</dbReference>
<reference evidence="2" key="1">
    <citation type="submission" date="2017-10" db="EMBL/GenBank/DDBJ databases">
        <authorList>
            <person name="Skurnik M."/>
        </authorList>
    </citation>
    <scope>NUCLEOTIDE SEQUENCE [LARGE SCALE GENOMIC DNA]</scope>
</reference>
<proteinExistence type="predicted"/>
<dbReference type="InterPro" id="IPR022611">
    <property type="entry name" value="Phage_T7_5.5"/>
</dbReference>
<keyword evidence="2" id="KW-1185">Reference proteome</keyword>
<sequence>MSITKCYKVTFEFTHVIDAEGLTLLDKRILEAAQVVTGKLTVQDSPFNSYGFAKGLVLAALNGGQKGAAAFLVKSGIRELLRDELSDEVGFKSSLATVREIC</sequence>
<evidence type="ECO:0000313" key="2">
    <source>
        <dbReference type="Proteomes" id="UP000240303"/>
    </source>
</evidence>
<organism evidence="1 2">
    <name type="scientific">Yersinia phage fPS-9</name>
    <dbReference type="NCBI Taxonomy" id="2052746"/>
    <lineage>
        <taxon>Viruses</taxon>
        <taxon>Duplodnaviria</taxon>
        <taxon>Heunggongvirae</taxon>
        <taxon>Uroviricota</taxon>
        <taxon>Caudoviricetes</taxon>
        <taxon>Autographivirales</taxon>
        <taxon>Autotranscriptaviridae</taxon>
        <taxon>Studiervirinae</taxon>
        <taxon>Helsettvirus</taxon>
        <taxon>Helsettvirus fPS9</taxon>
    </lineage>
</organism>
<evidence type="ECO:0008006" key="3">
    <source>
        <dbReference type="Google" id="ProtNLM"/>
    </source>
</evidence>
<accession>A0A2C9CZZ3</accession>
<dbReference type="GeneID" id="54989527"/>